<dbReference type="InterPro" id="IPR000850">
    <property type="entry name" value="Adenylat/UMP-CMP_kin"/>
</dbReference>
<accession>A0A0G1L4R3</accession>
<dbReference type="AlphaFoldDB" id="A0A0G1L4R3"/>
<evidence type="ECO:0000313" key="6">
    <source>
        <dbReference type="Proteomes" id="UP000033966"/>
    </source>
</evidence>
<dbReference type="GO" id="GO:0005524">
    <property type="term" value="F:ATP binding"/>
    <property type="evidence" value="ECO:0007669"/>
    <property type="project" value="InterPro"/>
</dbReference>
<keyword evidence="3" id="KW-0547">Nucleotide-binding</keyword>
<keyword evidence="2" id="KW-0545">Nucleotide biosynthesis</keyword>
<evidence type="ECO:0000313" key="5">
    <source>
        <dbReference type="EMBL" id="KKT90956.1"/>
    </source>
</evidence>
<dbReference type="CDD" id="cd01428">
    <property type="entry name" value="ADK"/>
    <property type="match status" value="1"/>
</dbReference>
<evidence type="ECO:0000256" key="1">
    <source>
        <dbReference type="ARBA" id="ARBA00022679"/>
    </source>
</evidence>
<dbReference type="GO" id="GO:0009165">
    <property type="term" value="P:nucleotide biosynthetic process"/>
    <property type="evidence" value="ECO:0007669"/>
    <property type="project" value="UniProtKB-KW"/>
</dbReference>
<dbReference type="GO" id="GO:0019205">
    <property type="term" value="F:nucleobase-containing compound kinase activity"/>
    <property type="evidence" value="ECO:0007669"/>
    <property type="project" value="InterPro"/>
</dbReference>
<dbReference type="Gene3D" id="3.40.50.300">
    <property type="entry name" value="P-loop containing nucleotide triphosphate hydrolases"/>
    <property type="match status" value="1"/>
</dbReference>
<proteinExistence type="predicted"/>
<comment type="caution">
    <text evidence="5">The sequence shown here is derived from an EMBL/GenBank/DDBJ whole genome shotgun (WGS) entry which is preliminary data.</text>
</comment>
<dbReference type="EMBL" id="LCKF01000021">
    <property type="protein sequence ID" value="KKT90956.1"/>
    <property type="molecule type" value="Genomic_DNA"/>
</dbReference>
<dbReference type="PROSITE" id="PS00113">
    <property type="entry name" value="ADENYLATE_KINASE"/>
    <property type="match status" value="1"/>
</dbReference>
<keyword evidence="4" id="KW-0418">Kinase</keyword>
<organism evidence="5 6">
    <name type="scientific">Candidatus Jorgensenbacteria bacterium GW2011_GWA2_45_13</name>
    <dbReference type="NCBI Taxonomy" id="1618662"/>
    <lineage>
        <taxon>Bacteria</taxon>
        <taxon>Candidatus Joergenseniibacteriota</taxon>
    </lineage>
</organism>
<evidence type="ECO:0000256" key="4">
    <source>
        <dbReference type="ARBA" id="ARBA00022777"/>
    </source>
</evidence>
<reference evidence="5 6" key="1">
    <citation type="journal article" date="2015" name="Nature">
        <title>rRNA introns, odd ribosomes, and small enigmatic genomes across a large radiation of phyla.</title>
        <authorList>
            <person name="Brown C.T."/>
            <person name="Hug L.A."/>
            <person name="Thomas B.C."/>
            <person name="Sharon I."/>
            <person name="Castelle C.J."/>
            <person name="Singh A."/>
            <person name="Wilkins M.J."/>
            <person name="Williams K.H."/>
            <person name="Banfield J.F."/>
        </authorList>
    </citation>
    <scope>NUCLEOTIDE SEQUENCE [LARGE SCALE GENOMIC DNA]</scope>
</reference>
<evidence type="ECO:0000256" key="3">
    <source>
        <dbReference type="ARBA" id="ARBA00022741"/>
    </source>
</evidence>
<protein>
    <recommendedName>
        <fullName evidence="7">Adenylate kinase</fullName>
    </recommendedName>
</protein>
<dbReference type="Proteomes" id="UP000033966">
    <property type="component" value="Unassembled WGS sequence"/>
</dbReference>
<keyword evidence="1" id="KW-0808">Transferase</keyword>
<sequence length="357" mass="40572">MKDFTFPVFKTKVDGATQTFALEDPVERRKYFDLKVGSEIEKLRDYLREGTFVAFLLGPKNSGKGTYSKLFAEALGGNRTAHISVGDIVRDVHKSFENEGEKKELMEYLESRYRGLIPLSDAIDALLGRSTKNLLPTELILALVEREITKAGKKALFIDGFPRSLDQVSYSLYFRTLMGYRDDPDFFVFIDVPETIINERMKGRVICPICHVPRHPLLLKTKEVGYDEATKEFYLKCDNPSCNGARMVAKEGDDLGIEAIRDRIEVDREVMRTLLKLEGVLKIYLRNAVPVSEAKEKIDTYEITPEYRYSYDADKKKTITTEEPWVVPDEEGIPSHSLLPGAVVVSLIRQVAEALKL</sequence>
<dbReference type="Pfam" id="PF13207">
    <property type="entry name" value="AAA_17"/>
    <property type="match status" value="1"/>
</dbReference>
<evidence type="ECO:0000256" key="2">
    <source>
        <dbReference type="ARBA" id="ARBA00022727"/>
    </source>
</evidence>
<dbReference type="PANTHER" id="PTHR23359">
    <property type="entry name" value="NUCLEOTIDE KINASE"/>
    <property type="match status" value="1"/>
</dbReference>
<dbReference type="InterPro" id="IPR027417">
    <property type="entry name" value="P-loop_NTPase"/>
</dbReference>
<dbReference type="InterPro" id="IPR033690">
    <property type="entry name" value="Adenylat_kinase_CS"/>
</dbReference>
<name>A0A0G1L4R3_9BACT</name>
<evidence type="ECO:0008006" key="7">
    <source>
        <dbReference type="Google" id="ProtNLM"/>
    </source>
</evidence>
<dbReference type="SUPFAM" id="SSF52540">
    <property type="entry name" value="P-loop containing nucleoside triphosphate hydrolases"/>
    <property type="match status" value="1"/>
</dbReference>
<gene>
    <name evidence="5" type="ORF">UW92_C0021G0004</name>
</gene>